<evidence type="ECO:0000313" key="3">
    <source>
        <dbReference type="Proteomes" id="UP001066276"/>
    </source>
</evidence>
<gene>
    <name evidence="2" type="ORF">NDU88_003071</name>
</gene>
<feature type="region of interest" description="Disordered" evidence="1">
    <location>
        <begin position="49"/>
        <end position="123"/>
    </location>
</feature>
<keyword evidence="3" id="KW-1185">Reference proteome</keyword>
<dbReference type="Proteomes" id="UP001066276">
    <property type="component" value="Chromosome 12"/>
</dbReference>
<evidence type="ECO:0000256" key="1">
    <source>
        <dbReference type="SAM" id="MobiDB-lite"/>
    </source>
</evidence>
<feature type="region of interest" description="Disordered" evidence="1">
    <location>
        <begin position="1"/>
        <end position="23"/>
    </location>
</feature>
<organism evidence="2 3">
    <name type="scientific">Pleurodeles waltl</name>
    <name type="common">Iberian ribbed newt</name>
    <dbReference type="NCBI Taxonomy" id="8319"/>
    <lineage>
        <taxon>Eukaryota</taxon>
        <taxon>Metazoa</taxon>
        <taxon>Chordata</taxon>
        <taxon>Craniata</taxon>
        <taxon>Vertebrata</taxon>
        <taxon>Euteleostomi</taxon>
        <taxon>Amphibia</taxon>
        <taxon>Batrachia</taxon>
        <taxon>Caudata</taxon>
        <taxon>Salamandroidea</taxon>
        <taxon>Salamandridae</taxon>
        <taxon>Pleurodelinae</taxon>
        <taxon>Pleurodeles</taxon>
    </lineage>
</organism>
<dbReference type="EMBL" id="JANPWB010000016">
    <property type="protein sequence ID" value="KAJ1082910.1"/>
    <property type="molecule type" value="Genomic_DNA"/>
</dbReference>
<comment type="caution">
    <text evidence="2">The sequence shown here is derived from an EMBL/GenBank/DDBJ whole genome shotgun (WGS) entry which is preliminary data.</text>
</comment>
<protein>
    <submittedName>
        <fullName evidence="2">Uncharacterized protein</fullName>
    </submittedName>
</protein>
<feature type="compositionally biased region" description="Polar residues" evidence="1">
    <location>
        <begin position="105"/>
        <end position="119"/>
    </location>
</feature>
<sequence>MAGAHTRRSGLHPPPLRVGPRPTPVLGAARCPILGRGRNLAAISWVRSERVHRRPPPGSRPRSSGRARISHSPSLLLRIGEPLGPARLGPARRQGRGLSAVPGSPSHSGVRSRGETATPQSPPSAAVVSLFSECKTARLSASRHQFKVGPSGADQLSVRHARLRGHAPKTESTFVFDGSFKTSSSTMDDLSTKVVTKRIFRNERADPMDQVTWRSK</sequence>
<name>A0AAV7L548_PLEWA</name>
<dbReference type="AlphaFoldDB" id="A0AAV7L548"/>
<evidence type="ECO:0000313" key="2">
    <source>
        <dbReference type="EMBL" id="KAJ1082910.1"/>
    </source>
</evidence>
<feature type="compositionally biased region" description="Basic residues" evidence="1">
    <location>
        <begin position="1"/>
        <end position="10"/>
    </location>
</feature>
<accession>A0AAV7L548</accession>
<feature type="compositionally biased region" description="Pro residues" evidence="1">
    <location>
        <begin position="12"/>
        <end position="23"/>
    </location>
</feature>
<proteinExistence type="predicted"/>
<reference evidence="2" key="1">
    <citation type="journal article" date="2022" name="bioRxiv">
        <title>Sequencing and chromosome-scale assembly of the giantPleurodeles waltlgenome.</title>
        <authorList>
            <person name="Brown T."/>
            <person name="Elewa A."/>
            <person name="Iarovenko S."/>
            <person name="Subramanian E."/>
            <person name="Araus A.J."/>
            <person name="Petzold A."/>
            <person name="Susuki M."/>
            <person name="Suzuki K.-i.T."/>
            <person name="Hayashi T."/>
            <person name="Toyoda A."/>
            <person name="Oliveira C."/>
            <person name="Osipova E."/>
            <person name="Leigh N.D."/>
            <person name="Simon A."/>
            <person name="Yun M.H."/>
        </authorList>
    </citation>
    <scope>NUCLEOTIDE SEQUENCE</scope>
    <source>
        <strain evidence="2">20211129_DDA</strain>
        <tissue evidence="2">Liver</tissue>
    </source>
</reference>